<evidence type="ECO:0000256" key="4">
    <source>
        <dbReference type="ARBA" id="ARBA00022692"/>
    </source>
</evidence>
<reference evidence="9" key="1">
    <citation type="journal article" date="2010" name="Science">
        <title>The genome of the Western clawed frog Xenopus tropicalis.</title>
        <authorList>
            <person name="Hellsten U."/>
            <person name="Harland R.M."/>
            <person name="Gilchrist M.J."/>
            <person name="Hendrix D."/>
            <person name="Jurka J."/>
            <person name="Kapitonov V."/>
            <person name="Ovcharenko I."/>
            <person name="Putnam N.H."/>
            <person name="Shu S."/>
            <person name="Taher L."/>
            <person name="Blitz I.L."/>
            <person name="Blumberg B."/>
            <person name="Dichmann D.S."/>
            <person name="Dubchak I."/>
            <person name="Amaya E."/>
            <person name="Detter J.C."/>
            <person name="Fletcher R."/>
            <person name="Gerhard D.S."/>
            <person name="Goodstein D."/>
            <person name="Graves T."/>
            <person name="Grigoriev I.V."/>
            <person name="Grimwood J."/>
            <person name="Kawashima T."/>
            <person name="Lindquist E."/>
            <person name="Lucas S.M."/>
            <person name="Mead P.E."/>
            <person name="Mitros T."/>
            <person name="Ogino H."/>
            <person name="Ohta Y."/>
            <person name="Poliakov A.V."/>
            <person name="Pollet N."/>
            <person name="Robert J."/>
            <person name="Salamov A."/>
            <person name="Sater A.K."/>
            <person name="Schmutz J."/>
            <person name="Terry A."/>
            <person name="Vize P.D."/>
            <person name="Warren W.C."/>
            <person name="Wells D."/>
            <person name="Wills A."/>
            <person name="Wilson R.K."/>
            <person name="Zimmerman L.B."/>
            <person name="Zorn A.M."/>
            <person name="Grainger R."/>
            <person name="Grammer T."/>
            <person name="Khokha M.K."/>
            <person name="Richardson P.M."/>
            <person name="Rokhsar D.S."/>
        </authorList>
    </citation>
    <scope>NUCLEOTIDE SEQUENCE [LARGE SCALE GENOMIC DNA]</scope>
    <source>
        <strain evidence="9">Nigerian</strain>
    </source>
</reference>
<feature type="transmembrane region" description="Helical" evidence="8">
    <location>
        <begin position="471"/>
        <end position="489"/>
    </location>
</feature>
<feature type="transmembrane region" description="Helical" evidence="8">
    <location>
        <begin position="439"/>
        <end position="459"/>
    </location>
</feature>
<evidence type="ECO:0000313" key="9">
    <source>
        <dbReference type="Ensembl" id="ENSXETP00000050672"/>
    </source>
</evidence>
<dbReference type="PANTHER" id="PTHR10010:SF35">
    <property type="entry name" value="SODIUM-DEPENDENT PHOSPHATE TRANSPORT PROTEIN 2C"/>
    <property type="match status" value="1"/>
</dbReference>
<dbReference type="NCBIfam" id="TIGR01013">
    <property type="entry name" value="2a58"/>
    <property type="match status" value="1"/>
</dbReference>
<feature type="transmembrane region" description="Helical" evidence="8">
    <location>
        <begin position="509"/>
        <end position="530"/>
    </location>
</feature>
<evidence type="ECO:0000256" key="5">
    <source>
        <dbReference type="ARBA" id="ARBA00022989"/>
    </source>
</evidence>
<keyword evidence="7" id="KW-0813">Transport</keyword>
<evidence type="ECO:0000256" key="6">
    <source>
        <dbReference type="ARBA" id="ARBA00023136"/>
    </source>
</evidence>
<dbReference type="PANTHER" id="PTHR10010">
    <property type="entry name" value="SOLUTE CARRIER FAMILY 34 SODIUM PHOSPHATE , MEMBER 2-RELATED"/>
    <property type="match status" value="1"/>
</dbReference>
<feature type="transmembrane region" description="Helical" evidence="8">
    <location>
        <begin position="347"/>
        <end position="368"/>
    </location>
</feature>
<keyword evidence="4 8" id="KW-0812">Transmembrane</keyword>
<reference evidence="9" key="2">
    <citation type="submission" date="2011-06" db="UniProtKB">
        <authorList>
            <consortium name="Ensembl"/>
        </authorList>
    </citation>
    <scope>IDENTIFICATION</scope>
</reference>
<evidence type="ECO:0000256" key="2">
    <source>
        <dbReference type="ARBA" id="ARBA00005808"/>
    </source>
</evidence>
<evidence type="ECO:0000256" key="7">
    <source>
        <dbReference type="ARBA" id="ARBA00023201"/>
    </source>
</evidence>
<keyword evidence="7" id="KW-0406">Ion transport</keyword>
<organism evidence="9">
    <name type="scientific">Xenopus tropicalis</name>
    <name type="common">Western clawed frog</name>
    <name type="synonym">Silurana tropicalis</name>
    <dbReference type="NCBI Taxonomy" id="8364"/>
    <lineage>
        <taxon>Eukaryota</taxon>
        <taxon>Metazoa</taxon>
        <taxon>Chordata</taxon>
        <taxon>Craniata</taxon>
        <taxon>Vertebrata</taxon>
        <taxon>Euteleostomi</taxon>
        <taxon>Amphibia</taxon>
        <taxon>Batrachia</taxon>
        <taxon>Anura</taxon>
        <taxon>Pipoidea</taxon>
        <taxon>Pipidae</taxon>
        <taxon>Xenopodinae</taxon>
        <taxon>Xenopus</taxon>
        <taxon>Silurana</taxon>
    </lineage>
</organism>
<keyword evidence="6 8" id="KW-0472">Membrane</keyword>
<evidence type="ECO:0000256" key="1">
    <source>
        <dbReference type="ARBA" id="ARBA00004424"/>
    </source>
</evidence>
<feature type="transmembrane region" description="Helical" evidence="8">
    <location>
        <begin position="83"/>
        <end position="104"/>
    </location>
</feature>
<keyword evidence="3" id="KW-1003">Cell membrane</keyword>
<keyword evidence="7" id="KW-0739">Sodium transport</keyword>
<dbReference type="Xenbase" id="XB-GENE-940349">
    <property type="gene designation" value="slc34a3"/>
</dbReference>
<comment type="similarity">
    <text evidence="2">Belongs to the SLC34A transporter family.</text>
</comment>
<feature type="transmembrane region" description="Helical" evidence="8">
    <location>
        <begin position="801"/>
        <end position="827"/>
    </location>
</feature>
<dbReference type="NCBIfam" id="NF037997">
    <property type="entry name" value="Na_Pi_symport"/>
    <property type="match status" value="2"/>
</dbReference>
<protein>
    <submittedName>
        <fullName evidence="9">Solute carrier family 34 (type II sodium/phosphate cotransporter), member 3</fullName>
    </submittedName>
</protein>
<dbReference type="GeneTree" id="ENSGT00950000183177"/>
<feature type="transmembrane region" description="Helical" evidence="8">
    <location>
        <begin position="401"/>
        <end position="427"/>
    </location>
</feature>
<dbReference type="GO" id="GO:0044341">
    <property type="term" value="P:sodium-dependent phosphate transport"/>
    <property type="evidence" value="ECO:0007669"/>
    <property type="project" value="InterPro"/>
</dbReference>
<dbReference type="Bgee" id="ENSXETG00000023469">
    <property type="expression patterns" value="Expressed in mesonephros and 4 other cell types or tissues"/>
</dbReference>
<keyword evidence="5 8" id="KW-1133">Transmembrane helix</keyword>
<dbReference type="InParanoid" id="F7BEH2"/>
<feature type="transmembrane region" description="Helical" evidence="8">
    <location>
        <begin position="536"/>
        <end position="559"/>
    </location>
</feature>
<dbReference type="Ensembl" id="ENSXETT00000050672">
    <property type="protein sequence ID" value="ENSXETP00000050672"/>
    <property type="gene ID" value="ENSXETG00000023469"/>
</dbReference>
<sequence length="914" mass="99277">MPFTSNNNLPVPLSEIKLSIDEAQKSPEKELPAVSNAASTTDLLHHDDLAIEDPWALPELEGSGPSWKELNTKQRIKRVVMGIVKGCLLLGFLYFFVCSLDVLSSAFQLVGSKLTGDIFSDNEILANPIAGLVIGVLVTVLVQSSSTSSSIIVSMVSSGLLNVKASIPIIMGVNVGTSVTSTLVSLAQSGNRNEFRRAFGGSAVHGIFNWMTVIVLLPVELGTGYLYHISKAIINSFNINAGGQAPDILKVITEPFTHLIIRLDSSVISGNAIGDPETKNKSLIKHWCVTESNTVTQNVSVSNMTECNIFQCFETENGTFREMNITIKENIDKCTHIFVNTNLSDMAVGFILLTASLLVLCACLILIVKLLNSVLKGQIAQAIKKIINADFPFPFTWLSGYLAIIVGAVMTFVVQSSSVFTAAIVPLIGVGVISMERAYPLFLGSNIGTTTTAVLAALASPADALSNSVQVAFIHLFFNLTGLVLWYVVPFLRLPIPVAKIFGDITAKYRWFAVLYLLLSFLIIPLAIFGLSMAGWIVLAAVGGPILFVVIVVIIVNVLQKKVPKCLPPFLRDWGFLPTWMHSLAPLDRLFSSVCGCCCKKCNKSEEEKPKEQLPADLSLGDMHCYDNPDFVQYSYRYTAPNLCSSSCLTGGSGSGVGFAHFSILSYSFPPCPTVSILPYCPHLVLLFPTLPYCPHLVLLFPTLPYCLHLALLSPTLPYSFPPCPTVSILSYCPHLVLLFPTLPYCPHLVLPVPTLPYCSHPTLLSLSCPTLSHLALLSPSCPTLSHLVLLSPSCPTRSHLALLSPSCPTVPILPYCLYLVLLFPILSYCPHPALLSPSCPTVPILPYCPHLALLSPSCPTVPILPYCLHLVLLFPTLPYCLYVHLVPYSLHLALQFHCCHIVLYLPSCPTVTI</sequence>
<keyword evidence="7" id="KW-0915">Sodium</keyword>
<feature type="transmembrane region" description="Helical" evidence="8">
    <location>
        <begin position="124"/>
        <end position="144"/>
    </location>
</feature>
<dbReference type="AlphaFoldDB" id="F7BEH2"/>
<name>F7BEH2_XENTR</name>
<dbReference type="GO" id="GO:0005436">
    <property type="term" value="F:sodium:phosphate symporter activity"/>
    <property type="evidence" value="ECO:0007669"/>
    <property type="project" value="InterPro"/>
</dbReference>
<accession>F7BEH2</accession>
<evidence type="ECO:0000256" key="8">
    <source>
        <dbReference type="SAM" id="Phobius"/>
    </source>
</evidence>
<dbReference type="GO" id="GO:0016324">
    <property type="term" value="C:apical plasma membrane"/>
    <property type="evidence" value="ECO:0007669"/>
    <property type="project" value="UniProtKB-SubCell"/>
</dbReference>
<dbReference type="Pfam" id="PF02690">
    <property type="entry name" value="Na_Pi_cotrans"/>
    <property type="match status" value="2"/>
</dbReference>
<gene>
    <name evidence="9" type="primary">slc34a3</name>
</gene>
<feature type="transmembrane region" description="Helical" evidence="8">
    <location>
        <begin position="864"/>
        <end position="886"/>
    </location>
</feature>
<evidence type="ECO:0000256" key="3">
    <source>
        <dbReference type="ARBA" id="ARBA00022475"/>
    </source>
</evidence>
<comment type="subcellular location">
    <subcellularLocation>
        <location evidence="1">Apical cell membrane</location>
        <topology evidence="1">Multi-pass membrane protein</topology>
    </subcellularLocation>
</comment>
<proteinExistence type="inferred from homology"/>
<feature type="transmembrane region" description="Helical" evidence="8">
    <location>
        <begin position="207"/>
        <end position="227"/>
    </location>
</feature>
<dbReference type="HOGENOM" id="CLU_025063_0_0_1"/>
<dbReference type="InterPro" id="IPR003841">
    <property type="entry name" value="Na/Pi_transpt"/>
</dbReference>